<comment type="caution">
    <text evidence="2">The sequence shown here is derived from an EMBL/GenBank/DDBJ whole genome shotgun (WGS) entry which is preliminary data.</text>
</comment>
<gene>
    <name evidence="2" type="ORF">BB8028_0002g13870</name>
</gene>
<organism evidence="2 3">
    <name type="scientific">Beauveria bassiana</name>
    <name type="common">White muscardine disease fungus</name>
    <name type="synonym">Tritirachium shiotae</name>
    <dbReference type="NCBI Taxonomy" id="176275"/>
    <lineage>
        <taxon>Eukaryota</taxon>
        <taxon>Fungi</taxon>
        <taxon>Dikarya</taxon>
        <taxon>Ascomycota</taxon>
        <taxon>Pezizomycotina</taxon>
        <taxon>Sordariomycetes</taxon>
        <taxon>Hypocreomycetidae</taxon>
        <taxon>Hypocreales</taxon>
        <taxon>Cordycipitaceae</taxon>
        <taxon>Beauveria</taxon>
    </lineage>
</organism>
<accession>A0A2S7Y4T4</accession>
<evidence type="ECO:0000256" key="1">
    <source>
        <dbReference type="SAM" id="MobiDB-lite"/>
    </source>
</evidence>
<evidence type="ECO:0000313" key="2">
    <source>
        <dbReference type="EMBL" id="PQK11069.1"/>
    </source>
</evidence>
<proteinExistence type="predicted"/>
<dbReference type="AlphaFoldDB" id="A0A2S7Y4T4"/>
<feature type="region of interest" description="Disordered" evidence="1">
    <location>
        <begin position="1"/>
        <end position="37"/>
    </location>
</feature>
<protein>
    <submittedName>
        <fullName evidence="2">Uncharacterized protein</fullName>
    </submittedName>
</protein>
<sequence>MQPIPKTCSHSSTRGQKTRKTKGTTQTEALGGGFSASVRVKSKPGGSMAALIPPIHLHTRERAKQPWLAFGLQLGSLAEWEWVSAWYLCQGGGGGGTCS</sequence>
<evidence type="ECO:0000313" key="3">
    <source>
        <dbReference type="Proteomes" id="UP000237441"/>
    </source>
</evidence>
<name>A0A2S7Y4T4_BEABA</name>
<dbReference type="Proteomes" id="UP000237441">
    <property type="component" value="Unassembled WGS sequence"/>
</dbReference>
<reference evidence="2 3" key="1">
    <citation type="submission" date="2016-07" db="EMBL/GenBank/DDBJ databases">
        <title>Comparative genomics of the entomopathogenic fungus Beauveria bassiana.</title>
        <authorList>
            <person name="Valero Jimenez C.A."/>
            <person name="Zwaan B.J."/>
            <person name="Van Kan J.A."/>
            <person name="Takken W."/>
            <person name="Debets A.J."/>
            <person name="Schoustra S.E."/>
            <person name="Koenraadt C.J."/>
        </authorList>
    </citation>
    <scope>NUCLEOTIDE SEQUENCE [LARGE SCALE GENOMIC DNA]</scope>
    <source>
        <strain evidence="2 3">ARSEF 8028</strain>
    </source>
</reference>
<dbReference type="EMBL" id="JRHA01000002">
    <property type="protein sequence ID" value="PQK11069.1"/>
    <property type="molecule type" value="Genomic_DNA"/>
</dbReference>